<evidence type="ECO:0000313" key="1">
    <source>
        <dbReference type="EMBL" id="EZJ84598.1"/>
    </source>
</evidence>
<comment type="caution">
    <text evidence="1">The sequence shown here is derived from an EMBL/GenBank/DDBJ whole genome shotgun (WGS) entry which is preliminary data.</text>
</comment>
<gene>
    <name evidence="1" type="ORF">AC00_2847</name>
</gene>
<accession>A0AAN4NUF1</accession>
<dbReference type="AlphaFoldDB" id="A0AAN4NUF1"/>
<reference evidence="1 2" key="1">
    <citation type="submission" date="2014-03" db="EMBL/GenBank/DDBJ databases">
        <title>Genetic Variability of E. coli after antibiotic treatment.</title>
        <authorList>
            <person name="Silbergeld E."/>
            <person name="Coles C."/>
            <person name="Seidman J.C."/>
            <person name="You Y."/>
            <person name="George J."/>
            <person name="Nadendla S."/>
            <person name="Huot H."/>
            <person name="Daugherty S.C."/>
            <person name="Nagaraj S."/>
            <person name="Ott S."/>
            <person name="Klega K."/>
            <person name="Rasko D."/>
        </authorList>
    </citation>
    <scope>NUCLEOTIDE SEQUENCE [LARGE SCALE GENOMIC DNA]</scope>
    <source>
        <strain evidence="1 2">1-250-04_S3_C1</strain>
    </source>
</reference>
<organism evidence="1 2">
    <name type="scientific">Escherichia coli 1-250-04_S3_C1</name>
    <dbReference type="NCBI Taxonomy" id="1444135"/>
    <lineage>
        <taxon>Bacteria</taxon>
        <taxon>Pseudomonadati</taxon>
        <taxon>Pseudomonadota</taxon>
        <taxon>Gammaproteobacteria</taxon>
        <taxon>Enterobacterales</taxon>
        <taxon>Enterobacteriaceae</taxon>
        <taxon>Escherichia</taxon>
    </lineage>
</organism>
<evidence type="ECO:0000313" key="2">
    <source>
        <dbReference type="Proteomes" id="UP000024043"/>
    </source>
</evidence>
<name>A0AAN4NUF1_ECOLX</name>
<dbReference type="EMBL" id="JJLU01000088">
    <property type="protein sequence ID" value="EZJ84598.1"/>
    <property type="molecule type" value="Genomic_DNA"/>
</dbReference>
<dbReference type="Proteomes" id="UP000024043">
    <property type="component" value="Unassembled WGS sequence"/>
</dbReference>
<proteinExistence type="predicted"/>
<protein>
    <submittedName>
        <fullName evidence="1">Uncharacterized protein</fullName>
    </submittedName>
</protein>
<sequence>MRRVTPNKAATSLTVINSLSFMFSPQKVAVRKNMGKPSPRPE</sequence>